<feature type="domain" description="Glycosyltransferase subfamily 4-like N-terminal" evidence="4">
    <location>
        <begin position="21"/>
        <end position="173"/>
    </location>
</feature>
<keyword evidence="2 5" id="KW-0808">Transferase</keyword>
<evidence type="ECO:0000256" key="1">
    <source>
        <dbReference type="ARBA" id="ARBA00022676"/>
    </source>
</evidence>
<dbReference type="Proteomes" id="UP001228113">
    <property type="component" value="Chromosome"/>
</dbReference>
<evidence type="ECO:0000256" key="2">
    <source>
        <dbReference type="ARBA" id="ARBA00022679"/>
    </source>
</evidence>
<accession>A0AA48HCT8</accession>
<dbReference type="InterPro" id="IPR001296">
    <property type="entry name" value="Glyco_trans_1"/>
</dbReference>
<keyword evidence="1" id="KW-0328">Glycosyltransferase</keyword>
<dbReference type="PANTHER" id="PTHR12526:SF510">
    <property type="entry name" value="D-INOSITOL 3-PHOSPHATE GLYCOSYLTRANSFERASE"/>
    <property type="match status" value="1"/>
</dbReference>
<evidence type="ECO:0000313" key="6">
    <source>
        <dbReference type="Proteomes" id="UP001228113"/>
    </source>
</evidence>
<name>A0AA48HCT8_9BACT</name>
<dbReference type="SUPFAM" id="SSF53756">
    <property type="entry name" value="UDP-Glycosyltransferase/glycogen phosphorylase"/>
    <property type="match status" value="1"/>
</dbReference>
<sequence length="381" mass="41481">MTRLLIVTTIECTLRGFLLPYARHFRSLGWQVDGLAKGATQDEACRAAFDHCFEADWSRNPLRPQGLFRMPAAIRRVVEAGGYDLVHVHTPVAAFLTRFALRGRFRPAGTRVVYTAHGFHFHDRQGALANAAFAGLERLAGPWTDRLVVINRTDEAEALRRGIVDADRLRYMPGIGLDLRQYDPGAVSPEAIAAFRASLGLGPQDILFCMVAGFQPGKRHRDLLQALADLPDPRIHLALAGQGPLQETCRAWCQARGLAGRVHFLGERKDIPVVVRASRALVLPSEREGLSRCVMEAFALGVPVIGADARGVRDLLDACGGLKVPVGDPPALRTALERLAADPDGARALGEAARARATQFDVPNLVALHEALYRDLGVPVP</sequence>
<gene>
    <name evidence="5" type="ORF">METESE_08760</name>
</gene>
<proteinExistence type="predicted"/>
<dbReference type="RefSeq" id="WP_316411160.1">
    <property type="nucleotide sequence ID" value="NZ_AP027081.1"/>
</dbReference>
<protein>
    <submittedName>
        <fullName evidence="5">Glycosyl transferase family 1</fullName>
    </submittedName>
</protein>
<feature type="domain" description="Glycosyl transferase family 1" evidence="3">
    <location>
        <begin position="195"/>
        <end position="355"/>
    </location>
</feature>
<evidence type="ECO:0000259" key="3">
    <source>
        <dbReference type="Pfam" id="PF00534"/>
    </source>
</evidence>
<dbReference type="PANTHER" id="PTHR12526">
    <property type="entry name" value="GLYCOSYLTRANSFERASE"/>
    <property type="match status" value="1"/>
</dbReference>
<dbReference type="InterPro" id="IPR028098">
    <property type="entry name" value="Glyco_trans_4-like_N"/>
</dbReference>
<organism evidence="5 6">
    <name type="scientific">Mesoterricola sediminis</name>
    <dbReference type="NCBI Taxonomy" id="2927980"/>
    <lineage>
        <taxon>Bacteria</taxon>
        <taxon>Pseudomonadati</taxon>
        <taxon>Acidobacteriota</taxon>
        <taxon>Holophagae</taxon>
        <taxon>Holophagales</taxon>
        <taxon>Holophagaceae</taxon>
        <taxon>Mesoterricola</taxon>
    </lineage>
</organism>
<dbReference type="Pfam" id="PF13579">
    <property type="entry name" value="Glyco_trans_4_4"/>
    <property type="match status" value="1"/>
</dbReference>
<dbReference type="AlphaFoldDB" id="A0AA48HCT8"/>
<keyword evidence="6" id="KW-1185">Reference proteome</keyword>
<dbReference type="Gene3D" id="3.40.50.2000">
    <property type="entry name" value="Glycogen Phosphorylase B"/>
    <property type="match status" value="2"/>
</dbReference>
<dbReference type="KEGG" id="msea:METESE_08760"/>
<evidence type="ECO:0000313" key="5">
    <source>
        <dbReference type="EMBL" id="BDU75918.1"/>
    </source>
</evidence>
<reference evidence="5" key="1">
    <citation type="journal article" date="2023" name="Int. J. Syst. Evol. Microbiol.">
        <title>Mesoterricola silvestris gen. nov., sp. nov., Mesoterricola sediminis sp. nov., Geothrix oryzae sp. nov., Geothrix edaphica sp. nov., Geothrix rubra sp. nov., and Geothrix limicola sp. nov., six novel members of Acidobacteriota isolated from soils.</title>
        <authorList>
            <person name="Itoh H."/>
            <person name="Sugisawa Y."/>
            <person name="Mise K."/>
            <person name="Xu Z."/>
            <person name="Kuniyasu M."/>
            <person name="Ushijima N."/>
            <person name="Kawano K."/>
            <person name="Kobayashi E."/>
            <person name="Shiratori Y."/>
            <person name="Masuda Y."/>
            <person name="Senoo K."/>
        </authorList>
    </citation>
    <scope>NUCLEOTIDE SEQUENCE</scope>
    <source>
        <strain evidence="5">W786</strain>
    </source>
</reference>
<dbReference type="EMBL" id="AP027081">
    <property type="protein sequence ID" value="BDU75918.1"/>
    <property type="molecule type" value="Genomic_DNA"/>
</dbReference>
<dbReference type="GO" id="GO:0016757">
    <property type="term" value="F:glycosyltransferase activity"/>
    <property type="evidence" value="ECO:0007669"/>
    <property type="project" value="UniProtKB-KW"/>
</dbReference>
<dbReference type="Pfam" id="PF00534">
    <property type="entry name" value="Glycos_transf_1"/>
    <property type="match status" value="1"/>
</dbReference>
<evidence type="ECO:0000259" key="4">
    <source>
        <dbReference type="Pfam" id="PF13579"/>
    </source>
</evidence>